<dbReference type="InterPro" id="IPR000485">
    <property type="entry name" value="AsnC-type_HTH_dom"/>
</dbReference>
<comment type="caution">
    <text evidence="6">The sequence shown here is derived from an EMBL/GenBank/DDBJ whole genome shotgun (WGS) entry which is preliminary data.</text>
</comment>
<reference evidence="6 7" key="1">
    <citation type="submission" date="2019-10" db="EMBL/GenBank/DDBJ databases">
        <title>Alkalibaculum tamaniensis sp.nov., a new alkaliphilic acetogen, isolated on methoxylated aromatics from a mud volcano.</title>
        <authorList>
            <person name="Khomyakova M.A."/>
            <person name="Merkel A.Y."/>
            <person name="Bonch-Osmolovskaya E.A."/>
            <person name="Slobodkin A.I."/>
        </authorList>
    </citation>
    <scope>NUCLEOTIDE SEQUENCE [LARGE SCALE GENOMIC DNA]</scope>
    <source>
        <strain evidence="6 7">M08DMB</strain>
    </source>
</reference>
<dbReference type="PRINTS" id="PR00035">
    <property type="entry name" value="HTHGNTR"/>
</dbReference>
<dbReference type="InterPro" id="IPR000524">
    <property type="entry name" value="Tscrpt_reg_HTH_GntR"/>
</dbReference>
<dbReference type="Pfam" id="PF00392">
    <property type="entry name" value="GntR"/>
    <property type="match status" value="1"/>
</dbReference>
<dbReference type="SUPFAM" id="SSF46785">
    <property type="entry name" value="Winged helix' DNA-binding domain"/>
    <property type="match status" value="1"/>
</dbReference>
<dbReference type="SUPFAM" id="SSF48008">
    <property type="entry name" value="GntR ligand-binding domain-like"/>
    <property type="match status" value="1"/>
</dbReference>
<dbReference type="PROSITE" id="PS50949">
    <property type="entry name" value="HTH_GNTR"/>
    <property type="match status" value="1"/>
</dbReference>
<dbReference type="EMBL" id="WHNX01000005">
    <property type="protein sequence ID" value="MPW25055.1"/>
    <property type="molecule type" value="Genomic_DNA"/>
</dbReference>
<feature type="domain" description="HTH gntR-type" evidence="5">
    <location>
        <begin position="5"/>
        <end position="72"/>
    </location>
</feature>
<dbReference type="SMART" id="SM00345">
    <property type="entry name" value="HTH_GNTR"/>
    <property type="match status" value="1"/>
</dbReference>
<dbReference type="Gene3D" id="1.20.120.530">
    <property type="entry name" value="GntR ligand-binding domain-like"/>
    <property type="match status" value="1"/>
</dbReference>
<accession>A0A6A7K6P9</accession>
<dbReference type="PANTHER" id="PTHR43537">
    <property type="entry name" value="TRANSCRIPTIONAL REGULATOR, GNTR FAMILY"/>
    <property type="match status" value="1"/>
</dbReference>
<evidence type="ECO:0000313" key="7">
    <source>
        <dbReference type="Proteomes" id="UP000440004"/>
    </source>
</evidence>
<keyword evidence="7" id="KW-1185">Reference proteome</keyword>
<dbReference type="InterPro" id="IPR011711">
    <property type="entry name" value="GntR_C"/>
</dbReference>
<dbReference type="GO" id="GO:0003700">
    <property type="term" value="F:DNA-binding transcription factor activity"/>
    <property type="evidence" value="ECO:0007669"/>
    <property type="project" value="InterPro"/>
</dbReference>
<name>A0A6A7K6P9_9FIRM</name>
<evidence type="ECO:0000256" key="1">
    <source>
        <dbReference type="ARBA" id="ARBA00023015"/>
    </source>
</evidence>
<dbReference type="Pfam" id="PF07729">
    <property type="entry name" value="FCD"/>
    <property type="match status" value="1"/>
</dbReference>
<dbReference type="AlphaFoldDB" id="A0A6A7K6P9"/>
<dbReference type="InterPro" id="IPR036390">
    <property type="entry name" value="WH_DNA-bd_sf"/>
</dbReference>
<dbReference type="Proteomes" id="UP000440004">
    <property type="component" value="Unassembled WGS sequence"/>
</dbReference>
<dbReference type="PANTHER" id="PTHR43537:SF24">
    <property type="entry name" value="GLUCONATE OPERON TRANSCRIPTIONAL REPRESSOR"/>
    <property type="match status" value="1"/>
</dbReference>
<proteinExistence type="predicted"/>
<dbReference type="PRINTS" id="PR00033">
    <property type="entry name" value="HTHASNC"/>
</dbReference>
<organism evidence="6 7">
    <name type="scientific">Alkalibaculum sporogenes</name>
    <dbReference type="NCBI Taxonomy" id="2655001"/>
    <lineage>
        <taxon>Bacteria</taxon>
        <taxon>Bacillati</taxon>
        <taxon>Bacillota</taxon>
        <taxon>Clostridia</taxon>
        <taxon>Eubacteriales</taxon>
        <taxon>Eubacteriaceae</taxon>
        <taxon>Alkalibaculum</taxon>
    </lineage>
</organism>
<dbReference type="CDD" id="cd07377">
    <property type="entry name" value="WHTH_GntR"/>
    <property type="match status" value="1"/>
</dbReference>
<evidence type="ECO:0000256" key="3">
    <source>
        <dbReference type="ARBA" id="ARBA00023163"/>
    </source>
</evidence>
<dbReference type="SMART" id="SM00895">
    <property type="entry name" value="FCD"/>
    <property type="match status" value="1"/>
</dbReference>
<sequence length="219" mass="25070">MDTYKPLREIVFTTMRQAIIDGDFKPGQRLMEVQLADQMGVSRTPVREAIRKLELEGLVIMVPRKGAYVAGLSSEDIKEVVEIRAVLEGFAAKKASLNSTEQDIERLEEMLIRFQEAASENNVLNLINYDAEFHDVIYKSTKNSKLIQMINGLKEQVQRYRVAYFTQVHNTDMLLKQHRSMLDAIKSKDGNLARQIAEEHIATTEELIAIIEEKNSEKE</sequence>
<keyword evidence="1" id="KW-0805">Transcription regulation</keyword>
<evidence type="ECO:0000259" key="5">
    <source>
        <dbReference type="PROSITE" id="PS50949"/>
    </source>
</evidence>
<keyword evidence="4" id="KW-0175">Coiled coil</keyword>
<dbReference type="InterPro" id="IPR036388">
    <property type="entry name" value="WH-like_DNA-bd_sf"/>
</dbReference>
<evidence type="ECO:0000256" key="2">
    <source>
        <dbReference type="ARBA" id="ARBA00023125"/>
    </source>
</evidence>
<dbReference type="GO" id="GO:0043565">
    <property type="term" value="F:sequence-specific DNA binding"/>
    <property type="evidence" value="ECO:0007669"/>
    <property type="project" value="InterPro"/>
</dbReference>
<gene>
    <name evidence="6" type="ORF">GC105_04535</name>
</gene>
<keyword evidence="3" id="KW-0804">Transcription</keyword>
<evidence type="ECO:0000313" key="6">
    <source>
        <dbReference type="EMBL" id="MPW25055.1"/>
    </source>
</evidence>
<dbReference type="Gene3D" id="1.10.10.10">
    <property type="entry name" value="Winged helix-like DNA-binding domain superfamily/Winged helix DNA-binding domain"/>
    <property type="match status" value="1"/>
</dbReference>
<keyword evidence="2" id="KW-0238">DNA-binding</keyword>
<feature type="coiled-coil region" evidence="4">
    <location>
        <begin position="90"/>
        <end position="117"/>
    </location>
</feature>
<dbReference type="InterPro" id="IPR008920">
    <property type="entry name" value="TF_FadR/GntR_C"/>
</dbReference>
<evidence type="ECO:0000256" key="4">
    <source>
        <dbReference type="SAM" id="Coils"/>
    </source>
</evidence>
<protein>
    <submittedName>
        <fullName evidence="6">FCD domain-containing protein</fullName>
    </submittedName>
</protein>